<proteinExistence type="predicted"/>
<dbReference type="InterPro" id="IPR045443">
    <property type="entry name" value="DUF6504"/>
</dbReference>
<evidence type="ECO:0000256" key="1">
    <source>
        <dbReference type="ARBA" id="ARBA00022763"/>
    </source>
</evidence>
<dbReference type="InterPro" id="IPR050356">
    <property type="entry name" value="SulA_CellDiv_inhibitor"/>
</dbReference>
<feature type="domain" description="DUF6504" evidence="3">
    <location>
        <begin position="432"/>
        <end position="502"/>
    </location>
</feature>
<evidence type="ECO:0000313" key="5">
    <source>
        <dbReference type="EMBL" id="MBB3904124.1"/>
    </source>
</evidence>
<reference evidence="4" key="1">
    <citation type="journal article" date="2014" name="Int. J. Syst. Evol. Microbiol.">
        <title>Complete genome of a new Firmicutes species belonging to the dominant human colonic microbiota ('Ruminococcus bicirculans') reveals two chromosomes and a selective capacity to utilize plant glucans.</title>
        <authorList>
            <consortium name="NISC Comparative Sequencing Program"/>
            <person name="Wegmann U."/>
            <person name="Louis P."/>
            <person name="Goesmann A."/>
            <person name="Henrissat B."/>
            <person name="Duncan S.H."/>
            <person name="Flint H.J."/>
        </authorList>
    </citation>
    <scope>NUCLEOTIDE SEQUENCE</scope>
    <source>
        <strain evidence="4">NBRC 107710</strain>
    </source>
</reference>
<accession>A0A7W6AMU8</accession>
<dbReference type="Pfam" id="PF00817">
    <property type="entry name" value="IMS"/>
    <property type="match status" value="1"/>
</dbReference>
<dbReference type="AlphaFoldDB" id="A0A7W6AMU8"/>
<evidence type="ECO:0000259" key="3">
    <source>
        <dbReference type="Pfam" id="PF20114"/>
    </source>
</evidence>
<dbReference type="Gene3D" id="3.40.1170.60">
    <property type="match status" value="1"/>
</dbReference>
<dbReference type="Pfam" id="PF20114">
    <property type="entry name" value="DUF6504"/>
    <property type="match status" value="1"/>
</dbReference>
<dbReference type="GO" id="GO:0006281">
    <property type="term" value="P:DNA repair"/>
    <property type="evidence" value="ECO:0007669"/>
    <property type="project" value="InterPro"/>
</dbReference>
<evidence type="ECO:0000313" key="4">
    <source>
        <dbReference type="EMBL" id="GLS42866.1"/>
    </source>
</evidence>
<dbReference type="RefSeq" id="WP_183507652.1">
    <property type="nucleotide sequence ID" value="NZ_BSPG01000002.1"/>
</dbReference>
<reference evidence="5 6" key="3">
    <citation type="submission" date="2020-08" db="EMBL/GenBank/DDBJ databases">
        <title>Genomic Encyclopedia of Type Strains, Phase IV (KMG-IV): sequencing the most valuable type-strain genomes for metagenomic binning, comparative biology and taxonomic classification.</title>
        <authorList>
            <person name="Goeker M."/>
        </authorList>
    </citation>
    <scope>NUCLEOTIDE SEQUENCE [LARGE SCALE GENOMIC DNA]</scope>
    <source>
        <strain evidence="5 6">DSM 24105</strain>
    </source>
</reference>
<reference evidence="7" key="2">
    <citation type="journal article" date="2019" name="Int. J. Syst. Evol. Microbiol.">
        <title>The Global Catalogue of Microorganisms (GCM) 10K type strain sequencing project: providing services to taxonomists for standard genome sequencing and annotation.</title>
        <authorList>
            <consortium name="The Broad Institute Genomics Platform"/>
            <consortium name="The Broad Institute Genome Sequencing Center for Infectious Disease"/>
            <person name="Wu L."/>
            <person name="Ma J."/>
        </authorList>
    </citation>
    <scope>NUCLEOTIDE SEQUENCE [LARGE SCALE GENOMIC DNA]</scope>
    <source>
        <strain evidence="7">NBRC 107710</strain>
    </source>
</reference>
<gene>
    <name evidence="4" type="ORF">GCM10007884_08510</name>
    <name evidence="5" type="ORF">GGR33_003638</name>
</gene>
<organism evidence="5 6">
    <name type="scientific">Methylobacterium brachythecii</name>
    <dbReference type="NCBI Taxonomy" id="1176177"/>
    <lineage>
        <taxon>Bacteria</taxon>
        <taxon>Pseudomonadati</taxon>
        <taxon>Pseudomonadota</taxon>
        <taxon>Alphaproteobacteria</taxon>
        <taxon>Hyphomicrobiales</taxon>
        <taxon>Methylobacteriaceae</taxon>
        <taxon>Methylobacterium</taxon>
    </lineage>
</organism>
<dbReference type="CDD" id="cd03468">
    <property type="entry name" value="PolY_like"/>
    <property type="match status" value="1"/>
</dbReference>
<sequence length="505" mass="53934">MRRVVSLFLPTWPTDRIRKHDRTAPPRDRPLVTAARDGPSRIVAAVCRAARAAGLEPGMTIAHAQALVPDLVVVDGRPEEDEAALVRLALWSLWCGPLVAADPPTGIWVDVAGSSHLFGGESALLKSLAARLRGGGCAVRLAVADTPGAAWAVARHAPRGSVPIVPPGGMTAALAGLPVEALRLTSDAAAGLRELGLERIAQVAAVPRGPLAGRLGNAVLRRLDQALGHAHEPIAWIAPPDAVVVRRAFAEPISAAETLERVTDDLVDALIPELARRGLGVRRLDLAFSRIDGGVRAICIGTAAATREPSHLSRLLKARLPAVDPGYGIEEAMLTAAEVEPLAAVQVEGMPGSTDPGSRPDLSVLVDRHAARMGAGRLYRAVPVESRVPERSVRRVAALAPDDASSWPEGLARPPLLVDPPEPVSAIAMMPDAPPAAFTWRGRRYRVVRADGPERVRGEWWRADGEMASLRDYYRVEVEGGGRYWLFRDGPMEAGPRWWLHGVFG</sequence>
<dbReference type="Proteomes" id="UP001156881">
    <property type="component" value="Unassembled WGS sequence"/>
</dbReference>
<keyword evidence="1" id="KW-0227">DNA damage</keyword>
<dbReference type="Proteomes" id="UP000517759">
    <property type="component" value="Unassembled WGS sequence"/>
</dbReference>
<comment type="caution">
    <text evidence="5">The sequence shown here is derived from an EMBL/GenBank/DDBJ whole genome shotgun (WGS) entry which is preliminary data.</text>
</comment>
<evidence type="ECO:0000313" key="7">
    <source>
        <dbReference type="Proteomes" id="UP001156881"/>
    </source>
</evidence>
<dbReference type="InterPro" id="IPR043502">
    <property type="entry name" value="DNA/RNA_pol_sf"/>
</dbReference>
<evidence type="ECO:0000313" key="6">
    <source>
        <dbReference type="Proteomes" id="UP000517759"/>
    </source>
</evidence>
<feature type="domain" description="UmuC" evidence="2">
    <location>
        <begin position="27"/>
        <end position="153"/>
    </location>
</feature>
<dbReference type="PANTHER" id="PTHR35369:SF2">
    <property type="entry name" value="BLR3025 PROTEIN"/>
    <property type="match status" value="1"/>
</dbReference>
<reference evidence="4" key="4">
    <citation type="submission" date="2023-01" db="EMBL/GenBank/DDBJ databases">
        <title>Draft genome sequence of Methylobacterium brachythecii strain NBRC 107710.</title>
        <authorList>
            <person name="Sun Q."/>
            <person name="Mori K."/>
        </authorList>
    </citation>
    <scope>NUCLEOTIDE SEQUENCE</scope>
    <source>
        <strain evidence="4">NBRC 107710</strain>
    </source>
</reference>
<dbReference type="InterPro" id="IPR001126">
    <property type="entry name" value="UmuC"/>
</dbReference>
<dbReference type="EMBL" id="BSPG01000002">
    <property type="protein sequence ID" value="GLS42866.1"/>
    <property type="molecule type" value="Genomic_DNA"/>
</dbReference>
<protein>
    <submittedName>
        <fullName evidence="4">Nucleotidyltransferase</fullName>
    </submittedName>
    <submittedName>
        <fullName evidence="5">Protein ImuB</fullName>
    </submittedName>
</protein>
<dbReference type="SUPFAM" id="SSF56672">
    <property type="entry name" value="DNA/RNA polymerases"/>
    <property type="match status" value="1"/>
</dbReference>
<keyword evidence="7" id="KW-1185">Reference proteome</keyword>
<dbReference type="PANTHER" id="PTHR35369">
    <property type="entry name" value="BLR3025 PROTEIN-RELATED"/>
    <property type="match status" value="1"/>
</dbReference>
<dbReference type="EMBL" id="JACIDN010000006">
    <property type="protein sequence ID" value="MBB3904124.1"/>
    <property type="molecule type" value="Genomic_DNA"/>
</dbReference>
<name>A0A7W6AMU8_9HYPH</name>
<evidence type="ECO:0000259" key="2">
    <source>
        <dbReference type="Pfam" id="PF00817"/>
    </source>
</evidence>